<dbReference type="EMBL" id="DSXR01000115">
    <property type="protein sequence ID" value="HGS88145.1"/>
    <property type="molecule type" value="Genomic_DNA"/>
</dbReference>
<reference evidence="1" key="1">
    <citation type="journal article" date="2020" name="mSystems">
        <title>Genome- and Community-Level Interaction Insights into Carbon Utilization and Element Cycling Functions of Hydrothermarchaeota in Hydrothermal Sediment.</title>
        <authorList>
            <person name="Zhou Z."/>
            <person name="Liu Y."/>
            <person name="Xu W."/>
            <person name="Pan J."/>
            <person name="Luo Z.H."/>
            <person name="Li M."/>
        </authorList>
    </citation>
    <scope>NUCLEOTIDE SEQUENCE [LARGE SCALE GENOMIC DNA]</scope>
    <source>
        <strain evidence="1">SpSt-556</strain>
    </source>
</reference>
<protein>
    <submittedName>
        <fullName evidence="1">Uncharacterized protein</fullName>
    </submittedName>
</protein>
<accession>A0A7C4PYJ7</accession>
<dbReference type="AlphaFoldDB" id="A0A7C4PYJ7"/>
<proteinExistence type="predicted"/>
<comment type="caution">
    <text evidence="1">The sequence shown here is derived from an EMBL/GenBank/DDBJ whole genome shotgun (WGS) entry which is preliminary data.</text>
</comment>
<evidence type="ECO:0000313" key="1">
    <source>
        <dbReference type="EMBL" id="HGS88145.1"/>
    </source>
</evidence>
<gene>
    <name evidence="1" type="ORF">ENT17_11080</name>
</gene>
<sequence length="65" mass="7780">MFCLELTREERDLLIQVLESSLDDVRTQLIAADNMMYKMMLRKRKEIIARLLEELNKQEQLPLAE</sequence>
<organism evidence="1">
    <name type="scientific">Bellilinea caldifistulae</name>
    <dbReference type="NCBI Taxonomy" id="360411"/>
    <lineage>
        <taxon>Bacteria</taxon>
        <taxon>Bacillati</taxon>
        <taxon>Chloroflexota</taxon>
        <taxon>Anaerolineae</taxon>
        <taxon>Anaerolineales</taxon>
        <taxon>Anaerolineaceae</taxon>
        <taxon>Bellilinea</taxon>
    </lineage>
</organism>
<name>A0A7C4PYJ7_9CHLR</name>